<dbReference type="AlphaFoldDB" id="A0AA87ZHL6"/>
<dbReference type="PANTHER" id="PTHR24177:SF215">
    <property type="entry name" value="PGG DOMAIN-CONTAINING PROTEIN"/>
    <property type="match status" value="1"/>
</dbReference>
<dbReference type="SUPFAM" id="SSF48403">
    <property type="entry name" value="Ankyrin repeat"/>
    <property type="match status" value="1"/>
</dbReference>
<feature type="transmembrane region" description="Helical" evidence="2">
    <location>
        <begin position="687"/>
        <end position="712"/>
    </location>
</feature>
<dbReference type="InterPro" id="IPR026961">
    <property type="entry name" value="PGG_dom"/>
</dbReference>
<feature type="transmembrane region" description="Helical" evidence="2">
    <location>
        <begin position="724"/>
        <end position="746"/>
    </location>
</feature>
<dbReference type="GO" id="GO:0016020">
    <property type="term" value="C:membrane"/>
    <property type="evidence" value="ECO:0007669"/>
    <property type="project" value="TreeGrafter"/>
</dbReference>
<feature type="compositionally biased region" description="Polar residues" evidence="1">
    <location>
        <begin position="354"/>
        <end position="363"/>
    </location>
</feature>
<dbReference type="InterPro" id="IPR036770">
    <property type="entry name" value="Ankyrin_rpt-contain_sf"/>
</dbReference>
<protein>
    <recommendedName>
        <fullName evidence="3">PGG domain-containing protein</fullName>
    </recommendedName>
</protein>
<keyword evidence="2" id="KW-0472">Membrane</keyword>
<evidence type="ECO:0000259" key="3">
    <source>
        <dbReference type="Pfam" id="PF13962"/>
    </source>
</evidence>
<dbReference type="Pfam" id="PF12796">
    <property type="entry name" value="Ank_2"/>
    <property type="match status" value="1"/>
</dbReference>
<evidence type="ECO:0000256" key="1">
    <source>
        <dbReference type="SAM" id="MobiDB-lite"/>
    </source>
</evidence>
<dbReference type="SMART" id="SM00248">
    <property type="entry name" value="ANK"/>
    <property type="match status" value="4"/>
</dbReference>
<feature type="compositionally biased region" description="Basic and acidic residues" evidence="1">
    <location>
        <begin position="338"/>
        <end position="353"/>
    </location>
</feature>
<dbReference type="Proteomes" id="UP001187192">
    <property type="component" value="Unassembled WGS sequence"/>
</dbReference>
<keyword evidence="2" id="KW-1133">Transmembrane helix</keyword>
<feature type="region of interest" description="Disordered" evidence="1">
    <location>
        <begin position="302"/>
        <end position="375"/>
    </location>
</feature>
<evidence type="ECO:0000313" key="5">
    <source>
        <dbReference type="Proteomes" id="UP001187192"/>
    </source>
</evidence>
<feature type="transmembrane region" description="Helical" evidence="2">
    <location>
        <begin position="644"/>
        <end position="667"/>
    </location>
</feature>
<evidence type="ECO:0000313" key="4">
    <source>
        <dbReference type="EMBL" id="GMN36423.1"/>
    </source>
</evidence>
<reference evidence="4" key="1">
    <citation type="submission" date="2023-07" db="EMBL/GenBank/DDBJ databases">
        <title>draft genome sequence of fig (Ficus carica).</title>
        <authorList>
            <person name="Takahashi T."/>
            <person name="Nishimura K."/>
        </authorList>
    </citation>
    <scope>NUCLEOTIDE SEQUENCE</scope>
</reference>
<comment type="caution">
    <text evidence="4">The sequence shown here is derived from an EMBL/GenBank/DDBJ whole genome shotgun (WGS) entry which is preliminary data.</text>
</comment>
<accession>A0AA87ZHL6</accession>
<dbReference type="Gene3D" id="1.25.40.20">
    <property type="entry name" value="Ankyrin repeat-containing domain"/>
    <property type="match status" value="1"/>
</dbReference>
<dbReference type="EMBL" id="BTGU01000006">
    <property type="protein sequence ID" value="GMN36423.1"/>
    <property type="molecule type" value="Genomic_DNA"/>
</dbReference>
<sequence>MDSSSNHDDDFNTFKELYESVMKGERDKVVKVLYPKIPTHPTRPLTVSHDTVLHVAIYMKREDIAREILAKIKQDRDLLTKRNALGDTVLHEAAATGMTELAREMLISAPELLSINNKLGETPLFRAAHFGQVEMFKLLADQVDEKGPNFRKLSLSREDSTTILHITILAEFFDLAFLIAERYPGLVYEKDDSGMIGLQLLSSNPAAFKSGRTHGLLKRLIYNCIPSENYPDQKQEKEFHQKKKLEEEGGHRELGLIGKGWPIMRDIYDEKKKHESAFRLAKLLIKQDTSWEVSMSKEDRGKISVGNFDNLSESTDKQKEEDDDEGEGKKGRSKKKGKALDLRRHTTLREETGRTTNQVSQNTPPKPADMPDSSIQEGDQAVFSVLVEEESEDEKGLKSENVLKGEPGGGIPNPMMTESTFTSNIESSTNKGTGGGSTSTSGNTKGKKIQSHPPPTSLLIATSRGIVEIEKEILRVYPQAVEHVSGMGQNILHVAIKHRQLEIFRHVKKMQLPKSRLVRRIDDQGYTILHHVGVMNYYTGGTLPGPALQLQEELRWFERVRKIIPPHYTMHRSRFGDRSETAEEFFRRTHGKLLKEAQEWLKRTSESCSAVAVLIATVAFAAAYTVPGGSDQDTGVPILLHDPFFLVFTVMDVLSLASSLTSVVMFLSILTSPFELQDFRRSLPRKLILAFTFLFFSVAVTMLAFAATIVLIIHLKKRWTTSVIYTVAFLPVTVFALLQFPLYLAFMDTMKSTLKVIKRALPWYTIPRWFKTTFSPVCKKD</sequence>
<feature type="region of interest" description="Disordered" evidence="1">
    <location>
        <begin position="387"/>
        <end position="457"/>
    </location>
</feature>
<keyword evidence="5" id="KW-1185">Reference proteome</keyword>
<feature type="domain" description="PGG" evidence="3">
    <location>
        <begin position="599"/>
        <end position="710"/>
    </location>
</feature>
<dbReference type="InterPro" id="IPR002110">
    <property type="entry name" value="Ankyrin_rpt"/>
</dbReference>
<gene>
    <name evidence="4" type="ORF">TIFTF001_006008</name>
</gene>
<evidence type="ECO:0000256" key="2">
    <source>
        <dbReference type="SAM" id="Phobius"/>
    </source>
</evidence>
<dbReference type="Pfam" id="PF13962">
    <property type="entry name" value="PGG"/>
    <property type="match status" value="1"/>
</dbReference>
<organism evidence="4 5">
    <name type="scientific">Ficus carica</name>
    <name type="common">Common fig</name>
    <dbReference type="NCBI Taxonomy" id="3494"/>
    <lineage>
        <taxon>Eukaryota</taxon>
        <taxon>Viridiplantae</taxon>
        <taxon>Streptophyta</taxon>
        <taxon>Embryophyta</taxon>
        <taxon>Tracheophyta</taxon>
        <taxon>Spermatophyta</taxon>
        <taxon>Magnoliopsida</taxon>
        <taxon>eudicotyledons</taxon>
        <taxon>Gunneridae</taxon>
        <taxon>Pentapetalae</taxon>
        <taxon>rosids</taxon>
        <taxon>fabids</taxon>
        <taxon>Rosales</taxon>
        <taxon>Moraceae</taxon>
        <taxon>Ficeae</taxon>
        <taxon>Ficus</taxon>
    </lineage>
</organism>
<dbReference type="PANTHER" id="PTHR24177">
    <property type="entry name" value="CASKIN"/>
    <property type="match status" value="1"/>
</dbReference>
<feature type="compositionally biased region" description="Basic and acidic residues" evidence="1">
    <location>
        <begin position="394"/>
        <end position="403"/>
    </location>
</feature>
<feature type="compositionally biased region" description="Polar residues" evidence="1">
    <location>
        <begin position="416"/>
        <end position="426"/>
    </location>
</feature>
<proteinExistence type="predicted"/>
<keyword evidence="2" id="KW-0812">Transmembrane</keyword>
<name>A0AA87ZHL6_FICCA</name>